<evidence type="ECO:0000256" key="3">
    <source>
        <dbReference type="ARBA" id="ARBA00023163"/>
    </source>
</evidence>
<dbReference type="Pfam" id="PF12833">
    <property type="entry name" value="HTH_18"/>
    <property type="match status" value="1"/>
</dbReference>
<dbReference type="InterPro" id="IPR047264">
    <property type="entry name" value="Cupin_HpaA-like_N"/>
</dbReference>
<gene>
    <name evidence="5" type="ORF">PQ455_07740</name>
</gene>
<evidence type="ECO:0000259" key="4">
    <source>
        <dbReference type="PROSITE" id="PS01124"/>
    </source>
</evidence>
<keyword evidence="6" id="KW-1185">Reference proteome</keyword>
<reference evidence="5 6" key="1">
    <citation type="submission" date="2023-02" db="EMBL/GenBank/DDBJ databases">
        <title>Genome sequence of Sphingomonas naphthae.</title>
        <authorList>
            <person name="Kim S."/>
            <person name="Heo J."/>
            <person name="Kwon S.-W."/>
        </authorList>
    </citation>
    <scope>NUCLEOTIDE SEQUENCE [LARGE SCALE GENOMIC DNA]</scope>
    <source>
        <strain evidence="5 6">KACC 18716</strain>
    </source>
</reference>
<keyword evidence="3" id="KW-0804">Transcription</keyword>
<dbReference type="Gene3D" id="1.10.10.60">
    <property type="entry name" value="Homeodomain-like"/>
    <property type="match status" value="1"/>
</dbReference>
<dbReference type="InterPro" id="IPR018060">
    <property type="entry name" value="HTH_AraC"/>
</dbReference>
<dbReference type="InterPro" id="IPR009057">
    <property type="entry name" value="Homeodomain-like_sf"/>
</dbReference>
<dbReference type="RefSeq" id="WP_273690651.1">
    <property type="nucleotide sequence ID" value="NZ_CP117411.1"/>
</dbReference>
<organism evidence="5 6">
    <name type="scientific">Sphingomonas naphthae</name>
    <dbReference type="NCBI Taxonomy" id="1813468"/>
    <lineage>
        <taxon>Bacteria</taxon>
        <taxon>Pseudomonadati</taxon>
        <taxon>Pseudomonadota</taxon>
        <taxon>Alphaproteobacteria</taxon>
        <taxon>Sphingomonadales</taxon>
        <taxon>Sphingomonadaceae</taxon>
        <taxon>Sphingomonas</taxon>
    </lineage>
</organism>
<keyword evidence="2" id="KW-0238">DNA-binding</keyword>
<evidence type="ECO:0000256" key="2">
    <source>
        <dbReference type="ARBA" id="ARBA00023125"/>
    </source>
</evidence>
<dbReference type="CDD" id="cd06999">
    <property type="entry name" value="cupin_HpaA-like_N"/>
    <property type="match status" value="1"/>
</dbReference>
<protein>
    <submittedName>
        <fullName evidence="5">Helix-turn-helix domain-containing protein</fullName>
    </submittedName>
</protein>
<keyword evidence="1" id="KW-0805">Transcription regulation</keyword>
<proteinExistence type="predicted"/>
<dbReference type="SUPFAM" id="SSF46689">
    <property type="entry name" value="Homeodomain-like"/>
    <property type="match status" value="1"/>
</dbReference>
<dbReference type="SUPFAM" id="SSF51215">
    <property type="entry name" value="Regulatory protein AraC"/>
    <property type="match status" value="1"/>
</dbReference>
<dbReference type="EMBL" id="CP117411">
    <property type="protein sequence ID" value="WCT75095.1"/>
    <property type="molecule type" value="Genomic_DNA"/>
</dbReference>
<dbReference type="PANTHER" id="PTHR43280:SF32">
    <property type="entry name" value="TRANSCRIPTIONAL REGULATORY PROTEIN"/>
    <property type="match status" value="1"/>
</dbReference>
<feature type="domain" description="HTH araC/xylS-type" evidence="4">
    <location>
        <begin position="188"/>
        <end position="286"/>
    </location>
</feature>
<evidence type="ECO:0000313" key="5">
    <source>
        <dbReference type="EMBL" id="WCT75095.1"/>
    </source>
</evidence>
<accession>A0ABY7TPE7</accession>
<dbReference type="InterPro" id="IPR037923">
    <property type="entry name" value="HTH-like"/>
</dbReference>
<dbReference type="PRINTS" id="PR00032">
    <property type="entry name" value="HTHARAC"/>
</dbReference>
<evidence type="ECO:0000313" key="6">
    <source>
        <dbReference type="Proteomes" id="UP001220395"/>
    </source>
</evidence>
<name>A0ABY7TPE7_9SPHN</name>
<evidence type="ECO:0000256" key="1">
    <source>
        <dbReference type="ARBA" id="ARBA00023015"/>
    </source>
</evidence>
<dbReference type="PROSITE" id="PS01124">
    <property type="entry name" value="HTH_ARAC_FAMILY_2"/>
    <property type="match status" value="1"/>
</dbReference>
<dbReference type="Proteomes" id="UP001220395">
    <property type="component" value="Chromosome"/>
</dbReference>
<dbReference type="SMART" id="SM00342">
    <property type="entry name" value="HTH_ARAC"/>
    <property type="match status" value="1"/>
</dbReference>
<sequence length="294" mass="31694">MAHPALPRFALYGEPDRTVSDHFIHIETIERRSAAYDWTIRPHSHALLDHLFLIRAGGGEMLAEGERHNFGPAILVIPAGLAHGFAFVPGTIGHVVTVASALMRHIAGEVAPIARLREAATVLPIAASPQIDALLAGLMAETVSEAPLAASASEALLRLLLVAACRALPAPGVTGDATPPRRAALLVGRYAEQVERHLRDNWTIADHAKALGTSVARLRACCVEVTGHPPIHLAHDRLFAEARRQLAYTDRTIAEIGYDLGFTDPAYFSRFFRHMAGVAPSRWRDDTIGPPVAA</sequence>
<dbReference type="InterPro" id="IPR020449">
    <property type="entry name" value="Tscrpt_reg_AraC-type_HTH"/>
</dbReference>
<dbReference type="PANTHER" id="PTHR43280">
    <property type="entry name" value="ARAC-FAMILY TRANSCRIPTIONAL REGULATOR"/>
    <property type="match status" value="1"/>
</dbReference>